<proteinExistence type="predicted"/>
<protein>
    <submittedName>
        <fullName evidence="2">Uncharacterized protein</fullName>
    </submittedName>
</protein>
<dbReference type="Proteomes" id="UP000824782">
    <property type="component" value="Unassembled WGS sequence"/>
</dbReference>
<evidence type="ECO:0000313" key="3">
    <source>
        <dbReference type="Proteomes" id="UP000824782"/>
    </source>
</evidence>
<evidence type="ECO:0000256" key="1">
    <source>
        <dbReference type="SAM" id="SignalP"/>
    </source>
</evidence>
<gene>
    <name evidence="2" type="ORF">GDO81_029180</name>
</gene>
<reference evidence="2" key="1">
    <citation type="thesis" date="2020" institute="ProQuest LLC" country="789 East Eisenhower Parkway, Ann Arbor, MI, USA">
        <title>Comparative Genomics and Chromosome Evolution.</title>
        <authorList>
            <person name="Mudd A.B."/>
        </authorList>
    </citation>
    <scope>NUCLEOTIDE SEQUENCE</scope>
    <source>
        <strain evidence="2">237g6f4</strain>
        <tissue evidence="2">Blood</tissue>
    </source>
</reference>
<dbReference type="EMBL" id="WNYA01000094">
    <property type="protein sequence ID" value="KAG8550053.1"/>
    <property type="molecule type" value="Genomic_DNA"/>
</dbReference>
<sequence length="59" mass="6109">MTSMIVILSLLAALIVTGHGLSCTQCTSMTTSSCSGERRTCPSDTLCGSSYSETVISES</sequence>
<feature type="chain" id="PRO_5043496284" evidence="1">
    <location>
        <begin position="21"/>
        <end position="59"/>
    </location>
</feature>
<accession>A0AAV6ZPM3</accession>
<comment type="caution">
    <text evidence="2">The sequence shown here is derived from an EMBL/GenBank/DDBJ whole genome shotgun (WGS) entry which is preliminary data.</text>
</comment>
<evidence type="ECO:0000313" key="2">
    <source>
        <dbReference type="EMBL" id="KAG8550053.1"/>
    </source>
</evidence>
<keyword evidence="1" id="KW-0732">Signal</keyword>
<keyword evidence="3" id="KW-1185">Reference proteome</keyword>
<dbReference type="AlphaFoldDB" id="A0AAV6ZPM3"/>
<name>A0AAV6ZPM3_ENGPU</name>
<organism evidence="2 3">
    <name type="scientific">Engystomops pustulosus</name>
    <name type="common">Tungara frog</name>
    <name type="synonym">Physalaemus pustulosus</name>
    <dbReference type="NCBI Taxonomy" id="76066"/>
    <lineage>
        <taxon>Eukaryota</taxon>
        <taxon>Metazoa</taxon>
        <taxon>Chordata</taxon>
        <taxon>Craniata</taxon>
        <taxon>Vertebrata</taxon>
        <taxon>Euteleostomi</taxon>
        <taxon>Amphibia</taxon>
        <taxon>Batrachia</taxon>
        <taxon>Anura</taxon>
        <taxon>Neobatrachia</taxon>
        <taxon>Hyloidea</taxon>
        <taxon>Leptodactylidae</taxon>
        <taxon>Leiuperinae</taxon>
        <taxon>Engystomops</taxon>
    </lineage>
</organism>
<feature type="signal peptide" evidence="1">
    <location>
        <begin position="1"/>
        <end position="20"/>
    </location>
</feature>